<feature type="region of interest" description="Disordered" evidence="1">
    <location>
        <begin position="17"/>
        <end position="79"/>
    </location>
</feature>
<dbReference type="RefSeq" id="WP_317018725.1">
    <property type="nucleotide sequence ID" value="NZ_CP136512.1"/>
</dbReference>
<evidence type="ECO:0000256" key="1">
    <source>
        <dbReference type="SAM" id="MobiDB-lite"/>
    </source>
</evidence>
<sequence>MMVLFFSEVEMATETYAGRTQDDRAAARKGERVPAQEQPGGKMAVEGTKPDASHSSGELSEEGKRAWQQGNTIGGKPEA</sequence>
<reference evidence="2 3" key="1">
    <citation type="submission" date="2023-10" db="EMBL/GenBank/DDBJ databases">
        <title>Surface-active antibiotics is a multifunctional adaptation for post-fire microbes.</title>
        <authorList>
            <person name="Liu M.D."/>
            <person name="Du Y."/>
            <person name="Koupaei S.K."/>
            <person name="Kim N.R."/>
            <person name="Zhang W."/>
            <person name="Traxler M.F."/>
        </authorList>
    </citation>
    <scope>NUCLEOTIDE SEQUENCE [LARGE SCALE GENOMIC DNA]</scope>
    <source>
        <strain evidence="2 3">F3</strain>
    </source>
</reference>
<keyword evidence="3" id="KW-1185">Reference proteome</keyword>
<accession>A0ABZ0EG81</accession>
<evidence type="ECO:0000313" key="3">
    <source>
        <dbReference type="Proteomes" id="UP001302652"/>
    </source>
</evidence>
<proteinExistence type="predicted"/>
<gene>
    <name evidence="2" type="ORF">RW095_09695</name>
</gene>
<dbReference type="EMBL" id="CP136512">
    <property type="protein sequence ID" value="WOD16196.1"/>
    <property type="molecule type" value="Genomic_DNA"/>
</dbReference>
<dbReference type="Proteomes" id="UP001302652">
    <property type="component" value="Chromosome 2"/>
</dbReference>
<organism evidence="2 3">
    <name type="scientific">Paraburkholderia kirstenboschensis</name>
    <dbReference type="NCBI Taxonomy" id="1245436"/>
    <lineage>
        <taxon>Bacteria</taxon>
        <taxon>Pseudomonadati</taxon>
        <taxon>Pseudomonadota</taxon>
        <taxon>Betaproteobacteria</taxon>
        <taxon>Burkholderiales</taxon>
        <taxon>Burkholderiaceae</taxon>
        <taxon>Paraburkholderia</taxon>
    </lineage>
</organism>
<feature type="compositionally biased region" description="Basic and acidic residues" evidence="1">
    <location>
        <begin position="20"/>
        <end position="34"/>
    </location>
</feature>
<protein>
    <submittedName>
        <fullName evidence="2">Uncharacterized protein</fullName>
    </submittedName>
</protein>
<name>A0ABZ0EG81_9BURK</name>
<evidence type="ECO:0000313" key="2">
    <source>
        <dbReference type="EMBL" id="WOD16196.1"/>
    </source>
</evidence>